<feature type="region of interest" description="Disordered" evidence="1">
    <location>
        <begin position="65"/>
        <end position="111"/>
    </location>
</feature>
<dbReference type="PANTHER" id="PTHR10742:SF410">
    <property type="entry name" value="LYSINE-SPECIFIC HISTONE DEMETHYLASE 2"/>
    <property type="match status" value="1"/>
</dbReference>
<comment type="caution">
    <text evidence="2">The sequence shown here is derived from an EMBL/GenBank/DDBJ whole genome shotgun (WGS) entry which is preliminary data.</text>
</comment>
<dbReference type="SUPFAM" id="SSF51905">
    <property type="entry name" value="FAD/NAD(P)-binding domain"/>
    <property type="match status" value="1"/>
</dbReference>
<accession>A0ABS6HZJ3</accession>
<organism evidence="2 3">
    <name type="scientific">Mycolicibacterium goodii</name>
    <name type="common">Mycobacterium goodii</name>
    <dbReference type="NCBI Taxonomy" id="134601"/>
    <lineage>
        <taxon>Bacteria</taxon>
        <taxon>Bacillati</taxon>
        <taxon>Actinomycetota</taxon>
        <taxon>Actinomycetes</taxon>
        <taxon>Mycobacteriales</taxon>
        <taxon>Mycobacteriaceae</taxon>
        <taxon>Mycolicibacterium</taxon>
    </lineage>
</organism>
<keyword evidence="3" id="KW-1185">Reference proteome</keyword>
<evidence type="ECO:0000313" key="2">
    <source>
        <dbReference type="EMBL" id="MBU8827726.1"/>
    </source>
</evidence>
<evidence type="ECO:0000256" key="1">
    <source>
        <dbReference type="SAM" id="MobiDB-lite"/>
    </source>
</evidence>
<feature type="compositionally biased region" description="Polar residues" evidence="1">
    <location>
        <begin position="85"/>
        <end position="98"/>
    </location>
</feature>
<dbReference type="PRINTS" id="PR00419">
    <property type="entry name" value="ADXRDTASE"/>
</dbReference>
<reference evidence="2 3" key="1">
    <citation type="submission" date="2021-05" db="EMBL/GenBank/DDBJ databases">
        <title>Draft Genome Sequences of Clinical Respiratory Isolates of Mycobacterium goodii Recovered in Ireland.</title>
        <authorList>
            <person name="Flanagan P.R."/>
            <person name="Mok S."/>
            <person name="Roycroft E."/>
            <person name="Rogers T.R."/>
            <person name="Fitzgibbon M."/>
        </authorList>
    </citation>
    <scope>NUCLEOTIDE SEQUENCE [LARGE SCALE GENOMIC DNA]</scope>
    <source>
        <strain evidence="2 3">14IE55</strain>
    </source>
</reference>
<proteinExistence type="predicted"/>
<evidence type="ECO:0000313" key="3">
    <source>
        <dbReference type="Proteomes" id="UP000696413"/>
    </source>
</evidence>
<dbReference type="EMBL" id="JAHBOM010000054">
    <property type="protein sequence ID" value="MBU8827726.1"/>
    <property type="molecule type" value="Genomic_DNA"/>
</dbReference>
<dbReference type="PANTHER" id="PTHR10742">
    <property type="entry name" value="FLAVIN MONOAMINE OXIDASE"/>
    <property type="match status" value="1"/>
</dbReference>
<protein>
    <submittedName>
        <fullName evidence="2">NAD(P)/FAD-dependent oxidoreductase</fullName>
    </submittedName>
</protein>
<dbReference type="InterPro" id="IPR050281">
    <property type="entry name" value="Flavin_monoamine_oxidase"/>
</dbReference>
<dbReference type="Gene3D" id="3.50.50.60">
    <property type="entry name" value="FAD/NAD(P)-binding domain"/>
    <property type="match status" value="1"/>
</dbReference>
<dbReference type="Pfam" id="PF13450">
    <property type="entry name" value="NAD_binding_8"/>
    <property type="match status" value="1"/>
</dbReference>
<gene>
    <name evidence="2" type="ORF">KL859_33290</name>
</gene>
<name>A0ABS6HZJ3_MYCGD</name>
<sequence length="111" mass="11763">MNFSDVVVIGAGPSGSYAAKLLSDRGHSVSLLEAKDRVGGRTWVDAVPGGTIDLGGQWIGERTITSRNSGENSAFRPCPQESREMTYSSSMTTQSLATKTRCRPAPNSPTS</sequence>
<dbReference type="InterPro" id="IPR036188">
    <property type="entry name" value="FAD/NAD-bd_sf"/>
</dbReference>
<dbReference type="Proteomes" id="UP000696413">
    <property type="component" value="Unassembled WGS sequence"/>
</dbReference>